<sequence length="189" mass="20623">MIQKVTIGAVLATAALFGWGVPLLRLFDAFQPMIVALSIMLAAILVRLNRGMPTLDWKSLEPEERSRLTGSIVALTKEYAYIVGIKAVLITTLVSLTVVKEEAKLWGDWTGLGVSAAIGALAALSVARMGYVIWRDYDIVRLQKKLIDASGVREKLEAETKASSQRVADIRSAGLRKISSADPQPWSEQ</sequence>
<dbReference type="AlphaFoldDB" id="G7ZAE1"/>
<gene>
    <name evidence="2" type="ordered locus">AZOLI_p10430</name>
</gene>
<dbReference type="KEGG" id="ali:AZOLI_p10430"/>
<name>G7ZAE1_AZOL4</name>
<feature type="transmembrane region" description="Helical" evidence="1">
    <location>
        <begin position="30"/>
        <end position="48"/>
    </location>
</feature>
<proteinExistence type="predicted"/>
<dbReference type="HOGENOM" id="CLU_1431893_0_0_5"/>
<feature type="transmembrane region" description="Helical" evidence="1">
    <location>
        <begin position="79"/>
        <end position="99"/>
    </location>
</feature>
<feature type="transmembrane region" description="Helical" evidence="1">
    <location>
        <begin position="111"/>
        <end position="134"/>
    </location>
</feature>
<keyword evidence="1" id="KW-0812">Transmembrane</keyword>
<organism evidence="2 3">
    <name type="scientific">Azospirillum lipoferum (strain 4B)</name>
    <dbReference type="NCBI Taxonomy" id="862719"/>
    <lineage>
        <taxon>Bacteria</taxon>
        <taxon>Pseudomonadati</taxon>
        <taxon>Pseudomonadota</taxon>
        <taxon>Alphaproteobacteria</taxon>
        <taxon>Rhodospirillales</taxon>
        <taxon>Azospirillaceae</taxon>
        <taxon>Azospirillum</taxon>
    </lineage>
</organism>
<accession>G7ZAE1</accession>
<keyword evidence="3" id="KW-1185">Reference proteome</keyword>
<geneLocation type="plasmid" evidence="2 3">
    <name>AZO_p1</name>
</geneLocation>
<keyword evidence="2" id="KW-0614">Plasmid</keyword>
<dbReference type="OrthoDB" id="8455689at2"/>
<dbReference type="EMBL" id="FQ311869">
    <property type="protein sequence ID" value="CBS88688.1"/>
    <property type="molecule type" value="Genomic_DNA"/>
</dbReference>
<reference evidence="3" key="1">
    <citation type="journal article" date="2011" name="PLoS Genet.">
        <title>Azospirillum genomes reveal transition of bacteria from aquatic to terrestrial environments.</title>
        <authorList>
            <person name="Wisniewski-Dye F."/>
            <person name="Borziak K."/>
            <person name="Khalsa-Moyers G."/>
            <person name="Alexandre G."/>
            <person name="Sukharnikov L.O."/>
            <person name="Wuichet K."/>
            <person name="Hurst G.B."/>
            <person name="McDonald W.H."/>
            <person name="Robertson J.S."/>
            <person name="Barbe V."/>
            <person name="Calteau A."/>
            <person name="Rouy Z."/>
            <person name="Mangenot S."/>
            <person name="Prigent-Combaret C."/>
            <person name="Normand P."/>
            <person name="Boyer M."/>
            <person name="Siguier P."/>
            <person name="Dessaux Y."/>
            <person name="Elmerich C."/>
            <person name="Condemine G."/>
            <person name="Krishnen G."/>
            <person name="Kennedy I."/>
            <person name="Paterson A.H."/>
            <person name="Gonzalez V."/>
            <person name="Mavingui P."/>
            <person name="Zhulin I.B."/>
        </authorList>
    </citation>
    <scope>NUCLEOTIDE SEQUENCE [LARGE SCALE GENOMIC DNA]</scope>
    <source>
        <strain evidence="3">4B</strain>
    </source>
</reference>
<dbReference type="Proteomes" id="UP000005667">
    <property type="component" value="Plasmid AZO_p1"/>
</dbReference>
<evidence type="ECO:0000313" key="2">
    <source>
        <dbReference type="EMBL" id="CBS88688.1"/>
    </source>
</evidence>
<evidence type="ECO:0000256" key="1">
    <source>
        <dbReference type="SAM" id="Phobius"/>
    </source>
</evidence>
<keyword evidence="1" id="KW-0472">Membrane</keyword>
<dbReference type="RefSeq" id="WP_014188144.1">
    <property type="nucleotide sequence ID" value="NC_016585.1"/>
</dbReference>
<evidence type="ECO:0000313" key="3">
    <source>
        <dbReference type="Proteomes" id="UP000005667"/>
    </source>
</evidence>
<keyword evidence="1" id="KW-1133">Transmembrane helix</keyword>
<protein>
    <submittedName>
        <fullName evidence="2">Uncharacterized protein</fullName>
    </submittedName>
</protein>